<keyword evidence="1" id="KW-1133">Transmembrane helix</keyword>
<dbReference type="OrthoDB" id="218271at2759"/>
<keyword evidence="1" id="KW-0812">Transmembrane</keyword>
<evidence type="ECO:0000313" key="2">
    <source>
        <dbReference type="EMBL" id="GMH70646.1"/>
    </source>
</evidence>
<proteinExistence type="predicted"/>
<evidence type="ECO:0000313" key="3">
    <source>
        <dbReference type="Proteomes" id="UP001165122"/>
    </source>
</evidence>
<keyword evidence="1" id="KW-0472">Membrane</keyword>
<dbReference type="Proteomes" id="UP001165122">
    <property type="component" value="Unassembled WGS sequence"/>
</dbReference>
<evidence type="ECO:0000256" key="1">
    <source>
        <dbReference type="SAM" id="Phobius"/>
    </source>
</evidence>
<dbReference type="EMBL" id="BRXW01000625">
    <property type="protein sequence ID" value="GMH70646.1"/>
    <property type="molecule type" value="Genomic_DNA"/>
</dbReference>
<name>A0A9W7AH64_9STRA</name>
<accession>A0A9W7AH64</accession>
<organism evidence="2 3">
    <name type="scientific">Triparma laevis f. longispina</name>
    <dbReference type="NCBI Taxonomy" id="1714387"/>
    <lineage>
        <taxon>Eukaryota</taxon>
        <taxon>Sar</taxon>
        <taxon>Stramenopiles</taxon>
        <taxon>Ochrophyta</taxon>
        <taxon>Bolidophyceae</taxon>
        <taxon>Parmales</taxon>
        <taxon>Triparmaceae</taxon>
        <taxon>Triparma</taxon>
    </lineage>
</organism>
<feature type="transmembrane region" description="Helical" evidence="1">
    <location>
        <begin position="12"/>
        <end position="32"/>
    </location>
</feature>
<gene>
    <name evidence="2" type="ORF">TrLO_g7065</name>
</gene>
<comment type="caution">
    <text evidence="2">The sequence shown here is derived from an EMBL/GenBank/DDBJ whole genome shotgun (WGS) entry which is preliminary data.</text>
</comment>
<reference evidence="3" key="1">
    <citation type="journal article" date="2023" name="Commun. Biol.">
        <title>Genome analysis of Parmales, the sister group of diatoms, reveals the evolutionary specialization of diatoms from phago-mixotrophs to photoautotrophs.</title>
        <authorList>
            <person name="Ban H."/>
            <person name="Sato S."/>
            <person name="Yoshikawa S."/>
            <person name="Yamada K."/>
            <person name="Nakamura Y."/>
            <person name="Ichinomiya M."/>
            <person name="Sato N."/>
            <person name="Blanc-Mathieu R."/>
            <person name="Endo H."/>
            <person name="Kuwata A."/>
            <person name="Ogata H."/>
        </authorList>
    </citation>
    <scope>NUCLEOTIDE SEQUENCE [LARGE SCALE GENOMIC DNA]</scope>
    <source>
        <strain evidence="3">NIES 3700</strain>
    </source>
</reference>
<sequence>MVRHRPKPRQIQILFHYFLATFLFFYLLYLHVLHTSFSSPPSAPSRTCAIFFYGLAKNLPITLPSTFQKIILPNPTCTIYYQTQNLTHTTTPHALWDSENGTISYTALLSSNISNILITPPSPSPYLPYLLSKCCSPGSTPTSMSNLHQSWSSLSLLIPFFTSYSHIGIFRNDVVFIDEVNIFESDFAIPRWGSFWGFNDRMFYGKKENAVKWAERFKRLKEFDEPILKGETYLKWLLKDEKIEFVDTCFLRVRVDGRIKVNDCRAGDRPYDPANPHLEQ</sequence>
<dbReference type="AlphaFoldDB" id="A0A9W7AH64"/>
<protein>
    <submittedName>
        <fullName evidence="2">Uncharacterized protein</fullName>
    </submittedName>
</protein>
<keyword evidence="3" id="KW-1185">Reference proteome</keyword>